<keyword evidence="2" id="KW-0479">Metal-binding</keyword>
<sequence>MPLAAARALITAAAVEHRTIAAFDAITLEHVQAVVEGAESVGAPVIIQVSESVVQYDDGRLLPLARAAAEAARSAAVPVALHLDKVRRTALLAQAAHCGFSSIMYDAARLPYGRNVAVTRDAAQWAHEQNLWIEADAVPATAGAAACDPAAARAFAAATGVDALTVPLGARPDRGLLARLRAALDLPLVLRDTPGGSDHDLGLAAAEGIAKVTVGAGLDRAMTAAVRARLALDDSTDPRVYLREGRRAMTAAVARIVRTLNTPAAPGTSAGAPVNTPLPARA</sequence>
<dbReference type="InterPro" id="IPR050246">
    <property type="entry name" value="Class_II_FBP_aldolase"/>
</dbReference>
<dbReference type="RefSeq" id="WP_093716151.1">
    <property type="nucleotide sequence ID" value="NZ_FONG01000018.1"/>
</dbReference>
<dbReference type="PANTHER" id="PTHR30304">
    <property type="entry name" value="D-TAGATOSE-1,6-BISPHOSPHATE ALDOLASE"/>
    <property type="match status" value="1"/>
</dbReference>
<accession>A0A1I2JPK7</accession>
<gene>
    <name evidence="3" type="ORF">SAMN05216251_11892</name>
</gene>
<keyword evidence="2" id="KW-0862">Zinc</keyword>
<proteinExistence type="predicted"/>
<feature type="active site" description="Proton donor" evidence="1">
    <location>
        <position position="84"/>
    </location>
</feature>
<name>A0A1I2JPK7_9ACTN</name>
<dbReference type="Gene3D" id="3.20.20.70">
    <property type="entry name" value="Aldolase class I"/>
    <property type="match status" value="1"/>
</dbReference>
<feature type="binding site" evidence="2">
    <location>
        <position position="106"/>
    </location>
    <ligand>
        <name>Zn(2+)</name>
        <dbReference type="ChEBI" id="CHEBI:29105"/>
        <label>2</label>
    </ligand>
</feature>
<dbReference type="AlphaFoldDB" id="A0A1I2JPK7"/>
<reference evidence="3 4" key="1">
    <citation type="submission" date="2016-10" db="EMBL/GenBank/DDBJ databases">
        <authorList>
            <person name="de Groot N.N."/>
        </authorList>
    </citation>
    <scope>NUCLEOTIDE SEQUENCE [LARGE SCALE GENOMIC DNA]</scope>
    <source>
        <strain evidence="3 4">CGMCC 4.3510</strain>
    </source>
</reference>
<dbReference type="SUPFAM" id="SSF51569">
    <property type="entry name" value="Aldolase"/>
    <property type="match status" value="1"/>
</dbReference>
<evidence type="ECO:0000256" key="1">
    <source>
        <dbReference type="PIRSR" id="PIRSR001359-1"/>
    </source>
</evidence>
<protein>
    <submittedName>
        <fullName evidence="3">Fructose-bisphosphate aldolase, class II</fullName>
    </submittedName>
</protein>
<evidence type="ECO:0000256" key="2">
    <source>
        <dbReference type="PIRSR" id="PIRSR001359-3"/>
    </source>
</evidence>
<dbReference type="GO" id="GO:0005975">
    <property type="term" value="P:carbohydrate metabolic process"/>
    <property type="evidence" value="ECO:0007669"/>
    <property type="project" value="InterPro"/>
</dbReference>
<evidence type="ECO:0000313" key="3">
    <source>
        <dbReference type="EMBL" id="SFF54706.1"/>
    </source>
</evidence>
<keyword evidence="4" id="KW-1185">Reference proteome</keyword>
<dbReference type="GO" id="GO:0016832">
    <property type="term" value="F:aldehyde-lyase activity"/>
    <property type="evidence" value="ECO:0007669"/>
    <property type="project" value="InterPro"/>
</dbReference>
<dbReference type="Pfam" id="PF01116">
    <property type="entry name" value="F_bP_aldolase"/>
    <property type="match status" value="1"/>
</dbReference>
<dbReference type="PANTHER" id="PTHR30304:SF0">
    <property type="entry name" value="D-TAGATOSE-1,6-BISPHOSPHATE ALDOLASE SUBUNIT GATY-RELATED"/>
    <property type="match status" value="1"/>
</dbReference>
<dbReference type="STRING" id="380248.SAMN05216251_11892"/>
<dbReference type="GO" id="GO:0008270">
    <property type="term" value="F:zinc ion binding"/>
    <property type="evidence" value="ECO:0007669"/>
    <property type="project" value="InterPro"/>
</dbReference>
<dbReference type="OrthoDB" id="9803995at2"/>
<dbReference type="InterPro" id="IPR013785">
    <property type="entry name" value="Aldolase_TIM"/>
</dbReference>
<evidence type="ECO:0000313" key="4">
    <source>
        <dbReference type="Proteomes" id="UP000199323"/>
    </source>
</evidence>
<comment type="cofactor">
    <cofactor evidence="2">
        <name>Zn(2+)</name>
        <dbReference type="ChEBI" id="CHEBI:29105"/>
    </cofactor>
    <text evidence="2">Binds 2 Zn(2+) ions per subunit. One is catalytic and the other provides a structural contribution.</text>
</comment>
<dbReference type="InterPro" id="IPR000771">
    <property type="entry name" value="FBA_II"/>
</dbReference>
<dbReference type="PIRSF" id="PIRSF001359">
    <property type="entry name" value="F_bP_aldolase_II"/>
    <property type="match status" value="1"/>
</dbReference>
<dbReference type="Proteomes" id="UP000199323">
    <property type="component" value="Unassembled WGS sequence"/>
</dbReference>
<dbReference type="EMBL" id="FONG01000018">
    <property type="protein sequence ID" value="SFF54706.1"/>
    <property type="molecule type" value="Genomic_DNA"/>
</dbReference>
<organism evidence="3 4">
    <name type="scientific">Actinacidiphila alni</name>
    <dbReference type="NCBI Taxonomy" id="380248"/>
    <lineage>
        <taxon>Bacteria</taxon>
        <taxon>Bacillati</taxon>
        <taxon>Actinomycetota</taxon>
        <taxon>Actinomycetes</taxon>
        <taxon>Kitasatosporales</taxon>
        <taxon>Streptomycetaceae</taxon>
        <taxon>Actinacidiphila</taxon>
    </lineage>
</organism>